<dbReference type="Proteomes" id="UP000657918">
    <property type="component" value="Unassembled WGS sequence"/>
</dbReference>
<comment type="caution">
    <text evidence="1">The sequence shown here is derived from an EMBL/GenBank/DDBJ whole genome shotgun (WGS) entry which is preliminary data.</text>
</comment>
<gene>
    <name evidence="1" type="ORF">SADUNF_Sadunf07G0061800</name>
</gene>
<evidence type="ECO:0000313" key="2">
    <source>
        <dbReference type="Proteomes" id="UP000657918"/>
    </source>
</evidence>
<accession>A0A835MV99</accession>
<dbReference type="EMBL" id="JADGMS010000007">
    <property type="protein sequence ID" value="KAF9678695.1"/>
    <property type="molecule type" value="Genomic_DNA"/>
</dbReference>
<protein>
    <submittedName>
        <fullName evidence="1">Uncharacterized protein</fullName>
    </submittedName>
</protein>
<reference evidence="1 2" key="1">
    <citation type="submission" date="2020-10" db="EMBL/GenBank/DDBJ databases">
        <title>Plant Genome Project.</title>
        <authorList>
            <person name="Zhang R.-G."/>
        </authorList>
    </citation>
    <scope>NUCLEOTIDE SEQUENCE [LARGE SCALE GENOMIC DNA]</scope>
    <source>
        <strain evidence="1">FAFU-HL-1</strain>
        <tissue evidence="1">Leaf</tissue>
    </source>
</reference>
<sequence>MVGIKAGLNDTLMASLLNEQGAMGNIIHEDNVSTQDEFRSFQRETQQALQTMHATLARLTIRNNQQREEERVHKN</sequence>
<dbReference type="AlphaFoldDB" id="A0A835MV99"/>
<organism evidence="1 2">
    <name type="scientific">Salix dunnii</name>
    <dbReference type="NCBI Taxonomy" id="1413687"/>
    <lineage>
        <taxon>Eukaryota</taxon>
        <taxon>Viridiplantae</taxon>
        <taxon>Streptophyta</taxon>
        <taxon>Embryophyta</taxon>
        <taxon>Tracheophyta</taxon>
        <taxon>Spermatophyta</taxon>
        <taxon>Magnoliopsida</taxon>
        <taxon>eudicotyledons</taxon>
        <taxon>Gunneridae</taxon>
        <taxon>Pentapetalae</taxon>
        <taxon>rosids</taxon>
        <taxon>fabids</taxon>
        <taxon>Malpighiales</taxon>
        <taxon>Salicaceae</taxon>
        <taxon>Saliceae</taxon>
        <taxon>Salix</taxon>
    </lineage>
</organism>
<keyword evidence="2" id="KW-1185">Reference proteome</keyword>
<proteinExistence type="predicted"/>
<evidence type="ECO:0000313" key="1">
    <source>
        <dbReference type="EMBL" id="KAF9678695.1"/>
    </source>
</evidence>
<name>A0A835MV99_9ROSI</name>